<dbReference type="SMART" id="SM01196">
    <property type="entry name" value="FERM_C"/>
    <property type="match status" value="1"/>
</dbReference>
<dbReference type="Proteomes" id="UP000746747">
    <property type="component" value="Unassembled WGS sequence"/>
</dbReference>
<feature type="domain" description="PDZ" evidence="4">
    <location>
        <begin position="919"/>
        <end position="1002"/>
    </location>
</feature>
<dbReference type="Gene3D" id="1.20.80.10">
    <property type="match status" value="1"/>
</dbReference>
<organism evidence="6 7">
    <name type="scientific">Cercopithifilaria johnstoni</name>
    <dbReference type="NCBI Taxonomy" id="2874296"/>
    <lineage>
        <taxon>Eukaryota</taxon>
        <taxon>Metazoa</taxon>
        <taxon>Ecdysozoa</taxon>
        <taxon>Nematoda</taxon>
        <taxon>Chromadorea</taxon>
        <taxon>Rhabditida</taxon>
        <taxon>Spirurina</taxon>
        <taxon>Spiruromorpha</taxon>
        <taxon>Filarioidea</taxon>
        <taxon>Onchocercidae</taxon>
        <taxon>Cercopithifilaria</taxon>
    </lineage>
</organism>
<dbReference type="Pfam" id="PF00373">
    <property type="entry name" value="FERM_M"/>
    <property type="match status" value="1"/>
</dbReference>
<dbReference type="OrthoDB" id="165498at2759"/>
<dbReference type="SMART" id="SM00750">
    <property type="entry name" value="KIND"/>
    <property type="match status" value="1"/>
</dbReference>
<dbReference type="PRINTS" id="PR00935">
    <property type="entry name" value="BAND41"/>
</dbReference>
<dbReference type="PANTHER" id="PTHR46900">
    <property type="entry name" value="TYROSINE-PROTEIN PHOSPHATASE NON-RECEPTOR TYPE 13"/>
    <property type="match status" value="1"/>
</dbReference>
<dbReference type="InterPro" id="IPR000299">
    <property type="entry name" value="FERM_domain"/>
</dbReference>
<dbReference type="Gene3D" id="2.30.42.10">
    <property type="match status" value="3"/>
</dbReference>
<evidence type="ECO:0000313" key="7">
    <source>
        <dbReference type="Proteomes" id="UP000746747"/>
    </source>
</evidence>
<feature type="domain" description="PDZ" evidence="4">
    <location>
        <begin position="1194"/>
        <end position="1273"/>
    </location>
</feature>
<feature type="domain" description="FERM" evidence="3">
    <location>
        <begin position="501"/>
        <end position="813"/>
    </location>
</feature>
<dbReference type="InterPro" id="IPR001478">
    <property type="entry name" value="PDZ"/>
</dbReference>
<dbReference type="InterPro" id="IPR014352">
    <property type="entry name" value="FERM/acyl-CoA-bd_prot_sf"/>
</dbReference>
<dbReference type="InterPro" id="IPR018980">
    <property type="entry name" value="FERM_PH-like_C"/>
</dbReference>
<dbReference type="InterPro" id="IPR029071">
    <property type="entry name" value="Ubiquitin-like_domsf"/>
</dbReference>
<evidence type="ECO:0000256" key="1">
    <source>
        <dbReference type="ARBA" id="ARBA00022737"/>
    </source>
</evidence>
<evidence type="ECO:0000256" key="2">
    <source>
        <dbReference type="SAM" id="MobiDB-lite"/>
    </source>
</evidence>
<dbReference type="SMART" id="SM00228">
    <property type="entry name" value="PDZ"/>
    <property type="match status" value="3"/>
</dbReference>
<dbReference type="InterPro" id="IPR036034">
    <property type="entry name" value="PDZ_sf"/>
</dbReference>
<comment type="caution">
    <text evidence="6">The sequence shown here is derived from an EMBL/GenBank/DDBJ whole genome shotgun (WGS) entry which is preliminary data.</text>
</comment>
<gene>
    <name evidence="6" type="ORF">CJOHNSTONI_LOCUS4416</name>
</gene>
<dbReference type="CDD" id="cd17101">
    <property type="entry name" value="FERM_F1_PTPN13_like"/>
    <property type="match status" value="1"/>
</dbReference>
<evidence type="ECO:0000313" key="6">
    <source>
        <dbReference type="EMBL" id="CAG9534265.1"/>
    </source>
</evidence>
<dbReference type="PROSITE" id="PS00661">
    <property type="entry name" value="FERM_2"/>
    <property type="match status" value="1"/>
</dbReference>
<dbReference type="CDD" id="cd14473">
    <property type="entry name" value="FERM_B-lobe"/>
    <property type="match status" value="1"/>
</dbReference>
<dbReference type="SMART" id="SM00295">
    <property type="entry name" value="B41"/>
    <property type="match status" value="1"/>
</dbReference>
<dbReference type="PROSITE" id="PS50106">
    <property type="entry name" value="PDZ"/>
    <property type="match status" value="3"/>
</dbReference>
<dbReference type="InterPro" id="IPR035963">
    <property type="entry name" value="FERM_2"/>
</dbReference>
<dbReference type="PROSITE" id="PS50057">
    <property type="entry name" value="FERM_3"/>
    <property type="match status" value="1"/>
</dbReference>
<proteinExistence type="predicted"/>
<dbReference type="InterPro" id="IPR019749">
    <property type="entry name" value="Band_41_domain"/>
</dbReference>
<dbReference type="InterPro" id="IPR019748">
    <property type="entry name" value="FERM_central"/>
</dbReference>
<sequence>MGDVGVSLSEIIEVRGCGLNDDELLALIIIGCEVLTKTPAGVFSPEHVVLHTDGELEIKPVSKDKVDNEYVPPEMQEANTDVDPGAVHVYCLGEVIRFAGAAESGNADLFSLLNVMTVAHIATRPSVTRLGQMAKNKLTIQNPKALLAEMYILVMGDEAEDIDDLDISSGEYMPNSLSENDGLKNLNWDEAGTSKSGTCENQEKEKSRKTTQADLFDAEEGIWRLSGRDPFIPVPIACEKISPEAKDLSEGSQLQEQKQQKLSLGKIEVLLEQNEEDEKLMQSSLPTRSLSYDDDIVEYRENISTDELTSIPSTISTEHIGKASEILDYNGHKLFSTSINQDCSGSLSSLSPISEADEGQKMISSSILPPSQENIADRQGSLEQSNRESLTNNKNKEVPEVILSKKENGKQLPSSDMESRIKGFVATKETPNVSIATEQQFMRRNSLLPDRISGRKSSSKHFKRRLKTGPEFVRNANASSICLKAPAQRKKKVTLHRIEHTDVTVELLSGKHVEVSCRSDAVASEIADVVMRHMNFSENSFFGLTILRDGEHFFLDGHQRLDKFAPPGWKNARQYGSSKRLYMLFLRFRYYPASIAFIRTEVVLHELYLQLRRDVLDDRIQPKRDLLYDLAAYALQSEYSDQPNVTVFDYFDLQHYIPKRYLDNYGEKAVSKDIIKKHGRYRGMKQQDAEKRFILLCQRLTDYGAHLHRVFASKPSINLGNTPFGDPETGVAQWIGIMTRGIVLFEEESGVRHAQIEHLWQNTQTLQFDKKRFVIASEIHEPSINVFYTDHYTKSAYFVRFAASQHRFMIKMRQWNHTLRRDSPFQFRRMPDVGADTNFMEEVSPVYYMNAPDIANIPEQSFTENSNQYTSSGSSSKNYIETLHHSSFKPKASSISGGRVLEEISSEEFIENGDGYTLEIVLKKDPSSGLGLTLVDGNLNGVKGVYVKSVSEGGVGKKGGVNVGDRLLSVNDVSLIGKDRHVTVDLVKKCGNFVHLKIFRLEAITSALASGIIKDKIMTEDQKGYKNHSLSVNEGLRSRTPPPPRKYSNILKKRTRAVSDFGAVGDTLPDLNSEDLLSNLRNESKLGYLRPETSLNDEVDCGMGYDVPVVSIYKFEGVDDELVEHSPKRPSTTPYFPFKTNGNDWFKMGKSDVDQQKNSCNDWKSVQDYRKKPNLDWADDLDDIVEPSLSDISMVTLERNGSGSLGFQIASSGGIVYVKEITAEPALSCPDIQVGDRIILVNNARVQNLTHQQLVDILRKGGDRVVIGLQNSNKEISIGEEGEQTVRVVLEKSHTGSLGLSLAKKTGFDGIYIRMISSGSAADIDGTLHIGDKIWKVNGQLVSSCTPGAIVDLLKATSNPVEIIVKRVAVK</sequence>
<feature type="region of interest" description="Disordered" evidence="2">
    <location>
        <begin position="367"/>
        <end position="398"/>
    </location>
</feature>
<dbReference type="InterPro" id="IPR052074">
    <property type="entry name" value="NonRcpt_TyrProt_Phosphatase"/>
</dbReference>
<dbReference type="SUPFAM" id="SSF50156">
    <property type="entry name" value="PDZ domain-like"/>
    <property type="match status" value="3"/>
</dbReference>
<dbReference type="Pfam" id="PF00595">
    <property type="entry name" value="PDZ"/>
    <property type="match status" value="3"/>
</dbReference>
<dbReference type="SUPFAM" id="SSF47031">
    <property type="entry name" value="Second domain of FERM"/>
    <property type="match status" value="1"/>
</dbReference>
<dbReference type="Gene3D" id="1.10.510.10">
    <property type="entry name" value="Transferase(Phosphotransferase) domain 1"/>
    <property type="match status" value="1"/>
</dbReference>
<keyword evidence="7" id="KW-1185">Reference proteome</keyword>
<dbReference type="EMBL" id="CAKAEH010001299">
    <property type="protein sequence ID" value="CAG9534265.1"/>
    <property type="molecule type" value="Genomic_DNA"/>
</dbReference>
<protein>
    <submittedName>
        <fullName evidence="6">Uncharacterized protein</fullName>
    </submittedName>
</protein>
<feature type="compositionally biased region" description="Polar residues" evidence="2">
    <location>
        <begin position="381"/>
        <end position="393"/>
    </location>
</feature>
<dbReference type="SUPFAM" id="SSF50729">
    <property type="entry name" value="PH domain-like"/>
    <property type="match status" value="1"/>
</dbReference>
<feature type="domain" description="PDZ" evidence="4">
    <location>
        <begin position="1287"/>
        <end position="1369"/>
    </location>
</feature>
<feature type="region of interest" description="Disordered" evidence="2">
    <location>
        <begin position="181"/>
        <end position="211"/>
    </location>
</feature>
<reference evidence="6" key="1">
    <citation type="submission" date="2021-09" db="EMBL/GenBank/DDBJ databases">
        <authorList>
            <consortium name="Pathogen Informatics"/>
        </authorList>
    </citation>
    <scope>NUCLEOTIDE SEQUENCE</scope>
</reference>
<evidence type="ECO:0000259" key="4">
    <source>
        <dbReference type="PROSITE" id="PS50106"/>
    </source>
</evidence>
<dbReference type="InterPro" id="IPR011993">
    <property type="entry name" value="PH-like_dom_sf"/>
</dbReference>
<dbReference type="Gene3D" id="2.30.29.30">
    <property type="entry name" value="Pleckstrin-homology domain (PH domain)/Phosphotyrosine-binding domain (PTB)"/>
    <property type="match status" value="1"/>
</dbReference>
<dbReference type="Gene3D" id="3.10.20.90">
    <property type="entry name" value="Phosphatidylinositol 3-kinase Catalytic Subunit, Chain A, domain 1"/>
    <property type="match status" value="1"/>
</dbReference>
<feature type="domain" description="KIND" evidence="5">
    <location>
        <begin position="6"/>
        <end position="186"/>
    </location>
</feature>
<dbReference type="InterPro" id="IPR011019">
    <property type="entry name" value="KIND_dom"/>
</dbReference>
<dbReference type="InterPro" id="IPR018979">
    <property type="entry name" value="FERM_N"/>
</dbReference>
<name>A0A8J2M322_9BILA</name>
<evidence type="ECO:0000259" key="5">
    <source>
        <dbReference type="PROSITE" id="PS51377"/>
    </source>
</evidence>
<accession>A0A8J2M322</accession>
<evidence type="ECO:0000259" key="3">
    <source>
        <dbReference type="PROSITE" id="PS50057"/>
    </source>
</evidence>
<dbReference type="PROSITE" id="PS51377">
    <property type="entry name" value="KIND"/>
    <property type="match status" value="1"/>
</dbReference>
<dbReference type="PANTHER" id="PTHR46900:SF2">
    <property type="entry name" value="TYROSINE-PROTEIN PHOSPHATASE NON-RECEPTOR TYPE 13"/>
    <property type="match status" value="1"/>
</dbReference>
<dbReference type="Pfam" id="PF09380">
    <property type="entry name" value="FERM_C"/>
    <property type="match status" value="1"/>
</dbReference>
<dbReference type="CDD" id="cd00136">
    <property type="entry name" value="PDZ_canonical"/>
    <property type="match status" value="3"/>
</dbReference>
<dbReference type="Pfam" id="PF09379">
    <property type="entry name" value="FERM_N"/>
    <property type="match status" value="1"/>
</dbReference>
<dbReference type="InterPro" id="IPR019747">
    <property type="entry name" value="FERM_CS"/>
</dbReference>
<keyword evidence="1" id="KW-0677">Repeat</keyword>
<dbReference type="SUPFAM" id="SSF54236">
    <property type="entry name" value="Ubiquitin-like"/>
    <property type="match status" value="1"/>
</dbReference>